<evidence type="ECO:0000313" key="3">
    <source>
        <dbReference type="Proteomes" id="UP000192872"/>
    </source>
</evidence>
<dbReference type="Proteomes" id="UP000192872">
    <property type="component" value="Unassembled WGS sequence"/>
</dbReference>
<feature type="signal peptide" evidence="1">
    <location>
        <begin position="1"/>
        <end position="21"/>
    </location>
</feature>
<dbReference type="EMBL" id="LWDL01000016">
    <property type="protein sequence ID" value="OQW52020.1"/>
    <property type="molecule type" value="Genomic_DNA"/>
</dbReference>
<evidence type="ECO:0000256" key="1">
    <source>
        <dbReference type="SAM" id="SignalP"/>
    </source>
</evidence>
<keyword evidence="1" id="KW-0732">Signal</keyword>
<feature type="chain" id="PRO_5013320921" evidence="1">
    <location>
        <begin position="22"/>
        <end position="158"/>
    </location>
</feature>
<name>A0A1W9HXA9_9HYPH</name>
<accession>A0A1W9HXA9</accession>
<gene>
    <name evidence="2" type="ORF">A4S15_09305</name>
</gene>
<proteinExistence type="predicted"/>
<dbReference type="AlphaFoldDB" id="A0A1W9HXA9"/>
<comment type="caution">
    <text evidence="2">The sequence shown here is derived from an EMBL/GenBank/DDBJ whole genome shotgun (WGS) entry which is preliminary data.</text>
</comment>
<organism evidence="2 3">
    <name type="scientific">Candidatus Raskinella chloraquaticus</name>
    <dbReference type="NCBI Taxonomy" id="1951219"/>
    <lineage>
        <taxon>Bacteria</taxon>
        <taxon>Pseudomonadati</taxon>
        <taxon>Pseudomonadota</taxon>
        <taxon>Alphaproteobacteria</taxon>
        <taxon>Hyphomicrobiales</taxon>
        <taxon>Phreatobacteraceae</taxon>
        <taxon>Candidatus Raskinella</taxon>
    </lineage>
</organism>
<protein>
    <submittedName>
        <fullName evidence="2">Uncharacterized protein</fullName>
    </submittedName>
</protein>
<reference evidence="2 3" key="1">
    <citation type="journal article" date="2017" name="Water Res.">
        <title>Comammox in drinking water systems.</title>
        <authorList>
            <person name="Wang Y."/>
            <person name="Ma L."/>
            <person name="Mao Y."/>
            <person name="Jiang X."/>
            <person name="Xia Y."/>
            <person name="Yu K."/>
            <person name="Li B."/>
            <person name="Zhang T."/>
        </authorList>
    </citation>
    <scope>NUCLEOTIDE SEQUENCE [LARGE SCALE GENOMIC DNA]</scope>
    <source>
        <strain evidence="2">SG_bin8</strain>
    </source>
</reference>
<evidence type="ECO:0000313" key="2">
    <source>
        <dbReference type="EMBL" id="OQW52020.1"/>
    </source>
</evidence>
<sequence length="158" mass="17324">MRWVLRVCVLCVVFAAGRAHADWPGLAGVPPLSIVIHTPNDRQAGDHVLPRAQIHGPEGLSDLPTVNRRAYRKYGKTTVRFPRPAYHGQRLDWCSSPGIECGPSTAQHFCEAAGFARVIEVVQERDVGLYAETRQIASGLSCTGRGCHGFMRITCTKS</sequence>